<reference evidence="1" key="1">
    <citation type="submission" date="2021-03" db="EMBL/GenBank/DDBJ databases">
        <title>Streptomyces strains.</title>
        <authorList>
            <person name="Lund M.B."/>
            <person name="Toerring T."/>
        </authorList>
    </citation>
    <scope>NUCLEOTIDE SEQUENCE</scope>
    <source>
        <strain evidence="1">JCM 4242</strain>
    </source>
</reference>
<proteinExistence type="predicted"/>
<sequence length="189" mass="20174">MSDHGGIHAGKDALDGVTKGINAAIGELKELGTAGSAAVGRGFEDLALSGMETGHDGLTAAFKTFCERWEWGVRALVHDGSQFAERVGLAAGYYHEGDQYVKDTVKVVANAAFGNPHLTEEQVEGMRMKDVLADNPYTQVRDADYSKKSFAKAAEHAEETWSRTKDDVGKAPNAAGLAVRLGSKIEDYG</sequence>
<evidence type="ECO:0000313" key="1">
    <source>
        <dbReference type="EMBL" id="MBO0652927.1"/>
    </source>
</evidence>
<comment type="caution">
    <text evidence="1">The sequence shown here is derived from an EMBL/GenBank/DDBJ whole genome shotgun (WGS) entry which is preliminary data.</text>
</comment>
<evidence type="ECO:0000313" key="2">
    <source>
        <dbReference type="Proteomes" id="UP000664781"/>
    </source>
</evidence>
<protein>
    <submittedName>
        <fullName evidence="1">Uncharacterized protein</fullName>
    </submittedName>
</protein>
<gene>
    <name evidence="1" type="ORF">J1792_09030</name>
</gene>
<dbReference type="AlphaFoldDB" id="A0A939FN06"/>
<dbReference type="EMBL" id="JAFMOF010000001">
    <property type="protein sequence ID" value="MBO0652927.1"/>
    <property type="molecule type" value="Genomic_DNA"/>
</dbReference>
<accession>A0A939FN06</accession>
<dbReference type="Proteomes" id="UP000664781">
    <property type="component" value="Unassembled WGS sequence"/>
</dbReference>
<name>A0A939FN06_9ACTN</name>
<dbReference type="RefSeq" id="WP_207246963.1">
    <property type="nucleotide sequence ID" value="NZ_JAFMOF010000001.1"/>
</dbReference>
<keyword evidence="2" id="KW-1185">Reference proteome</keyword>
<organism evidence="1 2">
    <name type="scientific">Streptomyces triculaminicus</name>
    <dbReference type="NCBI Taxonomy" id="2816232"/>
    <lineage>
        <taxon>Bacteria</taxon>
        <taxon>Bacillati</taxon>
        <taxon>Actinomycetota</taxon>
        <taxon>Actinomycetes</taxon>
        <taxon>Kitasatosporales</taxon>
        <taxon>Streptomycetaceae</taxon>
        <taxon>Streptomyces</taxon>
    </lineage>
</organism>